<evidence type="ECO:0000313" key="1">
    <source>
        <dbReference type="EMBL" id="MEQ2172812.1"/>
    </source>
</evidence>
<proteinExistence type="predicted"/>
<dbReference type="Proteomes" id="UP001476798">
    <property type="component" value="Unassembled WGS sequence"/>
</dbReference>
<reference evidence="1 2" key="1">
    <citation type="submission" date="2021-06" db="EMBL/GenBank/DDBJ databases">
        <authorList>
            <person name="Palmer J.M."/>
        </authorList>
    </citation>
    <scope>NUCLEOTIDE SEQUENCE [LARGE SCALE GENOMIC DNA]</scope>
    <source>
        <strain evidence="1 2">GA_2019</strain>
        <tissue evidence="1">Muscle</tissue>
    </source>
</reference>
<keyword evidence="2" id="KW-1185">Reference proteome</keyword>
<evidence type="ECO:0000313" key="2">
    <source>
        <dbReference type="Proteomes" id="UP001476798"/>
    </source>
</evidence>
<sequence length="125" mass="14263">MAGRGSKIQKDKIVAQQYLHLGVNPMAYNQTITLMHTSGLWHNNANKQTHKIPQSVRARAGLLYKNYVSGMHPNCMDDFIKSRLHSPLKQTGHINETGTWVCLTFNHLDYMHVCVVREMCVCVHC</sequence>
<comment type="caution">
    <text evidence="1">The sequence shown here is derived from an EMBL/GenBank/DDBJ whole genome shotgun (WGS) entry which is preliminary data.</text>
</comment>
<dbReference type="EMBL" id="JAHRIO010042913">
    <property type="protein sequence ID" value="MEQ2172812.1"/>
    <property type="molecule type" value="Genomic_DNA"/>
</dbReference>
<protein>
    <submittedName>
        <fullName evidence="1">Uncharacterized protein</fullName>
    </submittedName>
</protein>
<organism evidence="1 2">
    <name type="scientific">Goodea atripinnis</name>
    <dbReference type="NCBI Taxonomy" id="208336"/>
    <lineage>
        <taxon>Eukaryota</taxon>
        <taxon>Metazoa</taxon>
        <taxon>Chordata</taxon>
        <taxon>Craniata</taxon>
        <taxon>Vertebrata</taxon>
        <taxon>Euteleostomi</taxon>
        <taxon>Actinopterygii</taxon>
        <taxon>Neopterygii</taxon>
        <taxon>Teleostei</taxon>
        <taxon>Neoteleostei</taxon>
        <taxon>Acanthomorphata</taxon>
        <taxon>Ovalentaria</taxon>
        <taxon>Atherinomorphae</taxon>
        <taxon>Cyprinodontiformes</taxon>
        <taxon>Goodeidae</taxon>
        <taxon>Goodea</taxon>
    </lineage>
</organism>
<gene>
    <name evidence="1" type="ORF">GOODEAATRI_025209</name>
</gene>
<accession>A0ABV0NRG3</accession>
<name>A0ABV0NRG3_9TELE</name>